<name>A0ABP7RXR8_9SPHN</name>
<accession>A0ABP7RXR8</accession>
<protein>
    <submittedName>
        <fullName evidence="1">Uncharacterized protein</fullName>
    </submittedName>
</protein>
<keyword evidence="2" id="KW-1185">Reference proteome</keyword>
<gene>
    <name evidence="1" type="ORF">GCM10022211_14180</name>
</gene>
<comment type="caution">
    <text evidence="1">The sequence shown here is derived from an EMBL/GenBank/DDBJ whole genome shotgun (WGS) entry which is preliminary data.</text>
</comment>
<reference evidence="2" key="1">
    <citation type="journal article" date="2019" name="Int. J. Syst. Evol. Microbiol.">
        <title>The Global Catalogue of Microorganisms (GCM) 10K type strain sequencing project: providing services to taxonomists for standard genome sequencing and annotation.</title>
        <authorList>
            <consortium name="The Broad Institute Genomics Platform"/>
            <consortium name="The Broad Institute Genome Sequencing Center for Infectious Disease"/>
            <person name="Wu L."/>
            <person name="Ma J."/>
        </authorList>
    </citation>
    <scope>NUCLEOTIDE SEQUENCE [LARGE SCALE GENOMIC DNA]</scope>
    <source>
        <strain evidence="2">JCM 16603</strain>
    </source>
</reference>
<dbReference type="Proteomes" id="UP001501310">
    <property type="component" value="Unassembled WGS sequence"/>
</dbReference>
<evidence type="ECO:0000313" key="2">
    <source>
        <dbReference type="Proteomes" id="UP001501310"/>
    </source>
</evidence>
<sequence length="72" mass="7752">MQEASLTELQFEAFGQLQRIIYLDAQVSHSALQLGVAKQELAGAKVAGLLVEQGHFRAAHTMSAIGSRIEAD</sequence>
<organism evidence="1 2">
    <name type="scientific">Sphingomonas humi</name>
    <dbReference type="NCBI Taxonomy" id="335630"/>
    <lineage>
        <taxon>Bacteria</taxon>
        <taxon>Pseudomonadati</taxon>
        <taxon>Pseudomonadota</taxon>
        <taxon>Alphaproteobacteria</taxon>
        <taxon>Sphingomonadales</taxon>
        <taxon>Sphingomonadaceae</taxon>
        <taxon>Sphingomonas</taxon>
    </lineage>
</organism>
<proteinExistence type="predicted"/>
<dbReference type="EMBL" id="BAAAZD010000001">
    <property type="protein sequence ID" value="GAA4003619.1"/>
    <property type="molecule type" value="Genomic_DNA"/>
</dbReference>
<evidence type="ECO:0000313" key="1">
    <source>
        <dbReference type="EMBL" id="GAA4003619.1"/>
    </source>
</evidence>